<comment type="catalytic activity">
    <reaction evidence="8">
        <text>L-glutamine + H2O = L-glutamate + NH4(+)</text>
        <dbReference type="Rhea" id="RHEA:15889"/>
        <dbReference type="ChEBI" id="CHEBI:15377"/>
        <dbReference type="ChEBI" id="CHEBI:28938"/>
        <dbReference type="ChEBI" id="CHEBI:29985"/>
        <dbReference type="ChEBI" id="CHEBI:58359"/>
        <dbReference type="EC" id="3.5.1.2"/>
    </reaction>
</comment>
<dbReference type="PROSITE" id="PS51273">
    <property type="entry name" value="GATASE_TYPE_1"/>
    <property type="match status" value="1"/>
</dbReference>
<keyword evidence="7 8" id="KW-0315">Glutamine amidotransferase</keyword>
<dbReference type="GO" id="GO:0005524">
    <property type="term" value="F:ATP binding"/>
    <property type="evidence" value="ECO:0007669"/>
    <property type="project" value="UniProtKB-KW"/>
</dbReference>
<feature type="active site" description="Nucleophile" evidence="8">
    <location>
        <position position="85"/>
    </location>
</feature>
<dbReference type="Gene3D" id="3.40.50.880">
    <property type="match status" value="1"/>
</dbReference>
<dbReference type="SMART" id="SM01211">
    <property type="entry name" value="GATase_5"/>
    <property type="match status" value="1"/>
</dbReference>
<dbReference type="PANTHER" id="PTHR47552">
    <property type="entry name" value="PHOSPHORIBOSYLFORMYLGLYCINAMIDINE SYNTHASE SUBUNIT PURQ"/>
    <property type="match status" value="1"/>
</dbReference>
<evidence type="ECO:0000256" key="2">
    <source>
        <dbReference type="ARBA" id="ARBA00022598"/>
    </source>
</evidence>
<evidence type="ECO:0000256" key="6">
    <source>
        <dbReference type="ARBA" id="ARBA00022840"/>
    </source>
</evidence>
<sequence length="223" mass="24115">MKIGVVTFPGSLDDHDARRAVDLCGGEAVALWHRDADLRGVDAVVIPGGFSYGDYLRAGAISRFAPVMTEVVRGAEAGMPVLGICNGFQILCESHLLPGAMIQNDHRTFVCRDQRLRVESTSTAWTGDFEDGEAITIVLKNQDGQFVADAETLDRLEGEGRVAFRYLGANPNGSYRDIAGISNARGNVVGLMPHPEHCVEEGYGPSLDGRRFFTSVLQEMVSA</sequence>
<dbReference type="EC" id="3.5.1.2" evidence="8"/>
<dbReference type="Proteomes" id="UP000271708">
    <property type="component" value="Chromosome"/>
</dbReference>
<dbReference type="OrthoDB" id="9804441at2"/>
<dbReference type="PIRSF" id="PIRSF001586">
    <property type="entry name" value="FGAM_synth_I"/>
    <property type="match status" value="1"/>
</dbReference>
<dbReference type="KEGG" id="jme:EEW87_013930"/>
<evidence type="ECO:0000256" key="1">
    <source>
        <dbReference type="ARBA" id="ARBA00022490"/>
    </source>
</evidence>
<dbReference type="RefSeq" id="WP_123093753.1">
    <property type="nucleotide sequence ID" value="NZ_CP044548.2"/>
</dbReference>
<evidence type="ECO:0000256" key="8">
    <source>
        <dbReference type="HAMAP-Rule" id="MF_00421"/>
    </source>
</evidence>
<comment type="pathway">
    <text evidence="8">Purine metabolism; IMP biosynthesis via de novo pathway; 5-amino-1-(5-phospho-D-ribosyl)imidazole from N(2)-formyl-N(1)-(5-phospho-D-ribosyl)glycinamide: step 1/2.</text>
</comment>
<dbReference type="EMBL" id="CP044548">
    <property type="protein sequence ID" value="QFQ31161.1"/>
    <property type="molecule type" value="Genomic_DNA"/>
</dbReference>
<accession>A0A5P8FPN5</accession>
<evidence type="ECO:0000256" key="4">
    <source>
        <dbReference type="ARBA" id="ARBA00022755"/>
    </source>
</evidence>
<dbReference type="GO" id="GO:0004359">
    <property type="term" value="F:glutaminase activity"/>
    <property type="evidence" value="ECO:0007669"/>
    <property type="project" value="UniProtKB-EC"/>
</dbReference>
<evidence type="ECO:0000256" key="3">
    <source>
        <dbReference type="ARBA" id="ARBA00022741"/>
    </source>
</evidence>
<dbReference type="InterPro" id="IPR010075">
    <property type="entry name" value="PRibForGlyAmidine_synth_PurQ"/>
</dbReference>
<dbReference type="GO" id="GO:0006189">
    <property type="term" value="P:'de novo' IMP biosynthetic process"/>
    <property type="evidence" value="ECO:0007669"/>
    <property type="project" value="UniProtKB-UniRule"/>
</dbReference>
<keyword evidence="1 8" id="KW-0963">Cytoplasm</keyword>
<keyword evidence="3 8" id="KW-0547">Nucleotide-binding</keyword>
<evidence type="ECO:0000313" key="9">
    <source>
        <dbReference type="EMBL" id="QFQ31161.1"/>
    </source>
</evidence>
<keyword evidence="6 8" id="KW-0067">ATP-binding</keyword>
<comment type="catalytic activity">
    <reaction evidence="8">
        <text>N(2)-formyl-N(1)-(5-phospho-beta-D-ribosyl)glycinamide + L-glutamine + ATP + H2O = 2-formamido-N(1)-(5-O-phospho-beta-D-ribosyl)acetamidine + L-glutamate + ADP + phosphate + H(+)</text>
        <dbReference type="Rhea" id="RHEA:17129"/>
        <dbReference type="ChEBI" id="CHEBI:15377"/>
        <dbReference type="ChEBI" id="CHEBI:15378"/>
        <dbReference type="ChEBI" id="CHEBI:29985"/>
        <dbReference type="ChEBI" id="CHEBI:30616"/>
        <dbReference type="ChEBI" id="CHEBI:43474"/>
        <dbReference type="ChEBI" id="CHEBI:58359"/>
        <dbReference type="ChEBI" id="CHEBI:147286"/>
        <dbReference type="ChEBI" id="CHEBI:147287"/>
        <dbReference type="ChEBI" id="CHEBI:456216"/>
        <dbReference type="EC" id="6.3.5.3"/>
    </reaction>
</comment>
<keyword evidence="5 8" id="KW-0378">Hydrolase</keyword>
<dbReference type="GO" id="GO:0005737">
    <property type="term" value="C:cytoplasm"/>
    <property type="evidence" value="ECO:0007669"/>
    <property type="project" value="UniProtKB-SubCell"/>
</dbReference>
<evidence type="ECO:0000313" key="10">
    <source>
        <dbReference type="Proteomes" id="UP000271708"/>
    </source>
</evidence>
<dbReference type="GeneID" id="59162284"/>
<dbReference type="AlphaFoldDB" id="A0A5P8FPN5"/>
<keyword evidence="2 8" id="KW-0436">Ligase</keyword>
<reference evidence="9 10" key="1">
    <citation type="submission" date="2019-09" db="EMBL/GenBank/DDBJ databases">
        <title>Complete Genome Sequence of Janibacter melonis M714 with both human health impact and industrial applications.</title>
        <authorList>
            <person name="Jin M."/>
            <person name="Zhao Q.R."/>
        </authorList>
    </citation>
    <scope>NUCLEOTIDE SEQUENCE [LARGE SCALE GENOMIC DNA]</scope>
    <source>
        <strain evidence="9 10">M714</strain>
    </source>
</reference>
<keyword evidence="4 8" id="KW-0658">Purine biosynthesis</keyword>
<dbReference type="InterPro" id="IPR029062">
    <property type="entry name" value="Class_I_gatase-like"/>
</dbReference>
<feature type="active site" evidence="8">
    <location>
        <position position="196"/>
    </location>
</feature>
<evidence type="ECO:0000256" key="5">
    <source>
        <dbReference type="ARBA" id="ARBA00022801"/>
    </source>
</evidence>
<protein>
    <recommendedName>
        <fullName evidence="8">Phosphoribosylformylglycinamidine synthase subunit PurQ</fullName>
        <shortName evidence="8">FGAM synthase</shortName>
        <ecNumber evidence="8">6.3.5.3</ecNumber>
    </recommendedName>
    <alternativeName>
        <fullName evidence="8">Formylglycinamide ribonucleotide amidotransferase subunit I</fullName>
        <shortName evidence="8">FGAR amidotransferase I</shortName>
        <shortName evidence="8">FGAR-AT I</shortName>
    </alternativeName>
    <alternativeName>
        <fullName evidence="8">Glutaminase PurQ</fullName>
        <ecNumber evidence="8">3.5.1.2</ecNumber>
    </alternativeName>
    <alternativeName>
        <fullName evidence="8">Phosphoribosylformylglycinamidine synthase subunit I</fullName>
    </alternativeName>
</protein>
<dbReference type="UniPathway" id="UPA00074">
    <property type="reaction ID" value="UER00128"/>
</dbReference>
<dbReference type="SUPFAM" id="SSF52317">
    <property type="entry name" value="Class I glutamine amidotransferase-like"/>
    <property type="match status" value="1"/>
</dbReference>
<dbReference type="EC" id="6.3.5.3" evidence="8"/>
<dbReference type="NCBIfam" id="NF002957">
    <property type="entry name" value="PRK03619.1"/>
    <property type="match status" value="1"/>
</dbReference>
<name>A0A5P8FPN5_9MICO</name>
<dbReference type="PANTHER" id="PTHR47552:SF1">
    <property type="entry name" value="PHOSPHORIBOSYLFORMYLGLYCINAMIDINE SYNTHASE SUBUNIT PURQ"/>
    <property type="match status" value="1"/>
</dbReference>
<gene>
    <name evidence="8 9" type="primary">purQ</name>
    <name evidence="9" type="ORF">EEW87_013930</name>
</gene>
<comment type="subcellular location">
    <subcellularLocation>
        <location evidence="8">Cytoplasm</location>
    </subcellularLocation>
</comment>
<feature type="active site" evidence="8">
    <location>
        <position position="194"/>
    </location>
</feature>
<organism evidence="9 10">
    <name type="scientific">Janibacter melonis</name>
    <dbReference type="NCBI Taxonomy" id="262209"/>
    <lineage>
        <taxon>Bacteria</taxon>
        <taxon>Bacillati</taxon>
        <taxon>Actinomycetota</taxon>
        <taxon>Actinomycetes</taxon>
        <taxon>Micrococcales</taxon>
        <taxon>Intrasporangiaceae</taxon>
        <taxon>Janibacter</taxon>
    </lineage>
</organism>
<evidence type="ECO:0000256" key="7">
    <source>
        <dbReference type="ARBA" id="ARBA00022962"/>
    </source>
</evidence>
<dbReference type="CDD" id="cd01740">
    <property type="entry name" value="GATase1_FGAR_AT"/>
    <property type="match status" value="1"/>
</dbReference>
<dbReference type="HAMAP" id="MF_00421">
    <property type="entry name" value="PurQ"/>
    <property type="match status" value="1"/>
</dbReference>
<dbReference type="Pfam" id="PF13507">
    <property type="entry name" value="GATase_5"/>
    <property type="match status" value="1"/>
</dbReference>
<comment type="subunit">
    <text evidence="8">Part of the FGAM synthase complex composed of 1 PurL, 1 PurQ and 2 PurS subunits.</text>
</comment>
<dbReference type="GO" id="GO:0004642">
    <property type="term" value="F:phosphoribosylformylglycinamidine synthase activity"/>
    <property type="evidence" value="ECO:0007669"/>
    <property type="project" value="UniProtKB-UniRule"/>
</dbReference>
<dbReference type="NCBIfam" id="TIGR01737">
    <property type="entry name" value="FGAM_synth_I"/>
    <property type="match status" value="1"/>
</dbReference>
<comment type="function">
    <text evidence="8">Part of the phosphoribosylformylglycinamidine synthase complex involved in the purines biosynthetic pathway. Catalyzes the ATP-dependent conversion of formylglycinamide ribonucleotide (FGAR) and glutamine to yield formylglycinamidine ribonucleotide (FGAM) and glutamate. The FGAM synthase complex is composed of three subunits. PurQ produces an ammonia molecule by converting glutamine to glutamate. PurL transfers the ammonia molecule to FGAR to form FGAM in an ATP-dependent manner. PurS interacts with PurQ and PurL and is thought to assist in the transfer of the ammonia molecule from PurQ to PurL.</text>
</comment>
<proteinExistence type="inferred from homology"/>